<gene>
    <name evidence="2" type="ORF">UFOPK1722_01479</name>
</gene>
<sequence>MSGTEHLLVEQVGHTLVVTMNRPEAKNALSPAMIVGLADAWVRLNEDDDIRCAILTGSGGSFCTGMDLKARANDDAGPNPYQERWAADPDLHWKALLRHYRLRKPLIAAVEGYAVAGGTEILQATHLRVAGESATFGVFEARRGLFPVGGSTVRLQRQIGYTNALEMLLTARGYTAAEAKEIGLIGHVVPDGTALDKAMELADMICANGPLAVEAILKSVQETAAMSETDALKLEFEIGWPIFSTNDSKEGPRAFAEKRAPNWTRT</sequence>
<reference evidence="2" key="1">
    <citation type="submission" date="2020-05" db="EMBL/GenBank/DDBJ databases">
        <authorList>
            <person name="Chiriac C."/>
            <person name="Salcher M."/>
            <person name="Ghai R."/>
            <person name="Kavagutti S V."/>
        </authorList>
    </citation>
    <scope>NUCLEOTIDE SEQUENCE</scope>
</reference>
<dbReference type="Gene3D" id="1.10.12.10">
    <property type="entry name" value="Lyase 2-enoyl-coa Hydratase, Chain A, domain 2"/>
    <property type="match status" value="1"/>
</dbReference>
<accession>A0A6J6FHB3</accession>
<dbReference type="AlphaFoldDB" id="A0A6J6FHB3"/>
<dbReference type="InterPro" id="IPR029045">
    <property type="entry name" value="ClpP/crotonase-like_dom_sf"/>
</dbReference>
<proteinExistence type="inferred from homology"/>
<dbReference type="InterPro" id="IPR001753">
    <property type="entry name" value="Enoyl-CoA_hydra/iso"/>
</dbReference>
<dbReference type="EMBL" id="CAEZTS010000151">
    <property type="protein sequence ID" value="CAB4588000.1"/>
    <property type="molecule type" value="Genomic_DNA"/>
</dbReference>
<dbReference type="CDD" id="cd06558">
    <property type="entry name" value="crotonase-like"/>
    <property type="match status" value="1"/>
</dbReference>
<dbReference type="Pfam" id="PF00378">
    <property type="entry name" value="ECH_1"/>
    <property type="match status" value="1"/>
</dbReference>
<dbReference type="PANTHER" id="PTHR43802">
    <property type="entry name" value="ENOYL-COA HYDRATASE"/>
    <property type="match status" value="1"/>
</dbReference>
<protein>
    <submittedName>
        <fullName evidence="2">Unannotated protein</fullName>
    </submittedName>
</protein>
<dbReference type="InterPro" id="IPR014748">
    <property type="entry name" value="Enoyl-CoA_hydra_C"/>
</dbReference>
<evidence type="ECO:0000313" key="2">
    <source>
        <dbReference type="EMBL" id="CAB4588000.1"/>
    </source>
</evidence>
<dbReference type="SUPFAM" id="SSF52096">
    <property type="entry name" value="ClpP/crotonase"/>
    <property type="match status" value="1"/>
</dbReference>
<dbReference type="PANTHER" id="PTHR43802:SF1">
    <property type="entry name" value="IP11341P-RELATED"/>
    <property type="match status" value="1"/>
</dbReference>
<dbReference type="NCBIfam" id="NF005864">
    <property type="entry name" value="PRK07799.1"/>
    <property type="match status" value="1"/>
</dbReference>
<evidence type="ECO:0000256" key="1">
    <source>
        <dbReference type="ARBA" id="ARBA00005254"/>
    </source>
</evidence>
<organism evidence="2">
    <name type="scientific">freshwater metagenome</name>
    <dbReference type="NCBI Taxonomy" id="449393"/>
    <lineage>
        <taxon>unclassified sequences</taxon>
        <taxon>metagenomes</taxon>
        <taxon>ecological metagenomes</taxon>
    </lineage>
</organism>
<name>A0A6J6FHB3_9ZZZZ</name>
<comment type="similarity">
    <text evidence="1">Belongs to the enoyl-CoA hydratase/isomerase family.</text>
</comment>
<dbReference type="Gene3D" id="3.90.226.10">
    <property type="entry name" value="2-enoyl-CoA Hydratase, Chain A, domain 1"/>
    <property type="match status" value="1"/>
</dbReference>